<name>A0ABY3CBY8_9GAMM</name>
<dbReference type="PRINTS" id="PR00987">
    <property type="entry name" value="TRNASYNTHGLU"/>
</dbReference>
<gene>
    <name evidence="7" type="primary">gluQ</name>
    <name evidence="10" type="ORF">EKO24_008085</name>
</gene>
<dbReference type="InterPro" id="IPR020058">
    <property type="entry name" value="Glu/Gln-tRNA-synth_Ib_cat-dom"/>
</dbReference>
<dbReference type="InterPro" id="IPR014729">
    <property type="entry name" value="Rossmann-like_a/b/a_fold"/>
</dbReference>
<organism evidence="10 11">
    <name type="scientific">Candidatus Methylobacter oryzae</name>
    <dbReference type="NCBI Taxonomy" id="2497749"/>
    <lineage>
        <taxon>Bacteria</taxon>
        <taxon>Pseudomonadati</taxon>
        <taxon>Pseudomonadota</taxon>
        <taxon>Gammaproteobacteria</taxon>
        <taxon>Methylococcales</taxon>
        <taxon>Methylococcaceae</taxon>
        <taxon>Methylobacter</taxon>
    </lineage>
</organism>
<dbReference type="EMBL" id="RYFG02000077">
    <property type="protein sequence ID" value="TRW97032.1"/>
    <property type="molecule type" value="Genomic_DNA"/>
</dbReference>
<feature type="binding site" evidence="7">
    <location>
        <position position="179"/>
    </location>
    <ligand>
        <name>L-glutamate</name>
        <dbReference type="ChEBI" id="CHEBI:29985"/>
    </ligand>
</feature>
<keyword evidence="3 7" id="KW-0547">Nucleotide-binding</keyword>
<dbReference type="NCBIfam" id="NF004314">
    <property type="entry name" value="PRK05710.1-3"/>
    <property type="match status" value="1"/>
</dbReference>
<feature type="domain" description="Glutamyl/glutaminyl-tRNA synthetase class Ib catalytic" evidence="9">
    <location>
        <begin position="9"/>
        <end position="248"/>
    </location>
</feature>
<feature type="binding site" evidence="7">
    <location>
        <position position="103"/>
    </location>
    <ligand>
        <name>Zn(2+)</name>
        <dbReference type="ChEBI" id="CHEBI:29105"/>
    </ligand>
</feature>
<feature type="binding site" evidence="7">
    <location>
        <position position="238"/>
    </location>
    <ligand>
        <name>ATP</name>
        <dbReference type="ChEBI" id="CHEBI:30616"/>
    </ligand>
</feature>
<feature type="binding site" evidence="7">
    <location>
        <position position="45"/>
    </location>
    <ligand>
        <name>L-glutamate</name>
        <dbReference type="ChEBI" id="CHEBI:29985"/>
    </ligand>
</feature>
<comment type="function">
    <text evidence="7">Catalyzes the tRNA-independent activation of glutamate in presence of ATP and the subsequent transfer of glutamate onto a tRNA(Asp). Glutamate is transferred on the 2-amino-5-(4,5-dihydroxy-2-cyclopenten-1-yl) moiety of the queuosine in the wobble position of the QUC anticodon.</text>
</comment>
<comment type="caution">
    <text evidence="10">The sequence shown here is derived from an EMBL/GenBank/DDBJ whole genome shotgun (WGS) entry which is preliminary data.</text>
</comment>
<keyword evidence="8" id="KW-0648">Protein biosynthesis</keyword>
<keyword evidence="2 7" id="KW-0479">Metal-binding</keyword>
<dbReference type="PANTHER" id="PTHR43311:SF1">
    <property type="entry name" value="GLUTAMYL-Q TRNA(ASP) SYNTHETASE"/>
    <property type="match status" value="1"/>
</dbReference>
<evidence type="ECO:0000256" key="1">
    <source>
        <dbReference type="ARBA" id="ARBA00022598"/>
    </source>
</evidence>
<feature type="binding site" evidence="7">
    <location>
        <position position="125"/>
    </location>
    <ligand>
        <name>Zn(2+)</name>
        <dbReference type="ChEBI" id="CHEBI:29105"/>
    </ligand>
</feature>
<evidence type="ECO:0000313" key="10">
    <source>
        <dbReference type="EMBL" id="TRW97032.1"/>
    </source>
</evidence>
<feature type="binding site" evidence="7">
    <location>
        <position position="101"/>
    </location>
    <ligand>
        <name>Zn(2+)</name>
        <dbReference type="ChEBI" id="CHEBI:29105"/>
    </ligand>
</feature>
<evidence type="ECO:0000256" key="3">
    <source>
        <dbReference type="ARBA" id="ARBA00022741"/>
    </source>
</evidence>
<protein>
    <recommendedName>
        <fullName evidence="7">Glutamyl-Q tRNA(Asp) synthetase</fullName>
        <shortName evidence="7">Glu-Q-RSs</shortName>
        <ecNumber evidence="7">6.1.1.-</ecNumber>
    </recommendedName>
</protein>
<evidence type="ECO:0000256" key="5">
    <source>
        <dbReference type="ARBA" id="ARBA00022840"/>
    </source>
</evidence>
<dbReference type="InterPro" id="IPR049940">
    <property type="entry name" value="GluQ/Sye"/>
</dbReference>
<feature type="binding site" evidence="7">
    <location>
        <position position="121"/>
    </location>
    <ligand>
        <name>Zn(2+)</name>
        <dbReference type="ChEBI" id="CHEBI:29105"/>
    </ligand>
</feature>
<evidence type="ECO:0000256" key="6">
    <source>
        <dbReference type="ARBA" id="ARBA00023146"/>
    </source>
</evidence>
<dbReference type="HAMAP" id="MF_01428">
    <property type="entry name" value="Glu_Q_tRNA_synth"/>
    <property type="match status" value="1"/>
</dbReference>
<feature type="binding site" evidence="7">
    <location>
        <position position="197"/>
    </location>
    <ligand>
        <name>L-glutamate</name>
        <dbReference type="ChEBI" id="CHEBI:29985"/>
    </ligand>
</feature>
<evidence type="ECO:0000256" key="2">
    <source>
        <dbReference type="ARBA" id="ARBA00022723"/>
    </source>
</evidence>
<sequence>MDKQPAIGRFAPSPTGPLHLGSLYTALAGFLQARSQQGLWLLRIDDLDTPRNVKGSADTILKTLETFGLHWDGEVYYQSRHIDVYNAVIDDLRKNKLVYPCTCSRKTLAVFDSGPSQADIYPGICRDRQVPLDTPHALRVKTDSRVVAFQDELQGLISHNIAEQDGDFIVKRKDGIIAYQFAVVIDDDLQHVNRIVRGFDLLDATPKQIYLQQLLGLSTPHYMHVPVIVDEQGYKLSKQTQAMAVDLSSPDRVIFQLLILLKQNPPVELQEASLTELLGWAIQHWNPVLLKNTHAVGCDY</sequence>
<feature type="short sequence motif" description="'KMSKS' region" evidence="7">
    <location>
        <begin position="235"/>
        <end position="239"/>
    </location>
</feature>
<evidence type="ECO:0000256" key="8">
    <source>
        <dbReference type="RuleBase" id="RU363037"/>
    </source>
</evidence>
<keyword evidence="5 7" id="KW-0067">ATP-binding</keyword>
<feature type="binding site" evidence="7">
    <location>
        <begin position="9"/>
        <end position="13"/>
    </location>
    <ligand>
        <name>L-glutamate</name>
        <dbReference type="ChEBI" id="CHEBI:29985"/>
    </ligand>
</feature>
<keyword evidence="6 7" id="KW-0030">Aminoacyl-tRNA synthetase</keyword>
<dbReference type="Proteomes" id="UP000733744">
    <property type="component" value="Unassembled WGS sequence"/>
</dbReference>
<dbReference type="PANTHER" id="PTHR43311">
    <property type="entry name" value="GLUTAMATE--TRNA LIGASE"/>
    <property type="match status" value="1"/>
</dbReference>
<comment type="cofactor">
    <cofactor evidence="7">
        <name>Zn(2+)</name>
        <dbReference type="ChEBI" id="CHEBI:29105"/>
    </cofactor>
    <text evidence="7">Binds 1 zinc ion per subunit.</text>
</comment>
<feature type="short sequence motif" description="'HIGH' region" evidence="7">
    <location>
        <begin position="12"/>
        <end position="22"/>
    </location>
</feature>
<dbReference type="EC" id="6.1.1.-" evidence="7"/>
<dbReference type="RefSeq" id="WP_127030272.1">
    <property type="nucleotide sequence ID" value="NZ_RYFG02000077.1"/>
</dbReference>
<keyword evidence="1 7" id="KW-0436">Ligase</keyword>
<dbReference type="NCBIfam" id="TIGR03838">
    <property type="entry name" value="queuosine_YadB"/>
    <property type="match status" value="1"/>
</dbReference>
<evidence type="ECO:0000256" key="4">
    <source>
        <dbReference type="ARBA" id="ARBA00022833"/>
    </source>
</evidence>
<accession>A0ABY3CBY8</accession>
<keyword evidence="4 7" id="KW-0862">Zinc</keyword>
<keyword evidence="11" id="KW-1185">Reference proteome</keyword>
<proteinExistence type="inferred from homology"/>
<comment type="similarity">
    <text evidence="7">Belongs to the class-I aminoacyl-tRNA synthetase family. GluQ subfamily.</text>
</comment>
<dbReference type="InterPro" id="IPR000924">
    <property type="entry name" value="Glu/Gln-tRNA-synth"/>
</dbReference>
<evidence type="ECO:0000259" key="9">
    <source>
        <dbReference type="Pfam" id="PF00749"/>
    </source>
</evidence>
<evidence type="ECO:0000313" key="11">
    <source>
        <dbReference type="Proteomes" id="UP000733744"/>
    </source>
</evidence>
<dbReference type="Pfam" id="PF00749">
    <property type="entry name" value="tRNA-synt_1c"/>
    <property type="match status" value="1"/>
</dbReference>
<dbReference type="SUPFAM" id="SSF52374">
    <property type="entry name" value="Nucleotidylyl transferase"/>
    <property type="match status" value="1"/>
</dbReference>
<evidence type="ECO:0000256" key="7">
    <source>
        <dbReference type="HAMAP-Rule" id="MF_01428"/>
    </source>
</evidence>
<reference evidence="10 11" key="1">
    <citation type="journal article" date="2019" name="Antonie Van Leeuwenhoek">
        <title>Description of 'Ca. Methylobacter oryzae' KRF1, a novel species from the environmentally important Methylobacter clade 2.</title>
        <authorList>
            <person name="Khatri K."/>
            <person name="Mohite J.A."/>
            <person name="Pandit P.S."/>
            <person name="Bahulikar R."/>
            <person name="Rahalkar M.C."/>
        </authorList>
    </citation>
    <scope>NUCLEOTIDE SEQUENCE [LARGE SCALE GENOMIC DNA]</scope>
    <source>
        <strain evidence="10 11">KRF1</strain>
    </source>
</reference>
<dbReference type="Gene3D" id="3.40.50.620">
    <property type="entry name" value="HUPs"/>
    <property type="match status" value="1"/>
</dbReference>
<dbReference type="GO" id="GO:0016874">
    <property type="term" value="F:ligase activity"/>
    <property type="evidence" value="ECO:0007669"/>
    <property type="project" value="UniProtKB-KW"/>
</dbReference>
<dbReference type="InterPro" id="IPR022380">
    <property type="entry name" value="Glu-Q_tRNA(Asp)_Synthase"/>
</dbReference>